<dbReference type="NCBIfam" id="NF041392">
    <property type="entry name" value="XylDh_Gfo6_Halo"/>
    <property type="match status" value="1"/>
</dbReference>
<dbReference type="GO" id="GO:0016491">
    <property type="term" value="F:oxidoreductase activity"/>
    <property type="evidence" value="ECO:0007669"/>
    <property type="project" value="UniProtKB-KW"/>
</dbReference>
<dbReference type="Pfam" id="PF01408">
    <property type="entry name" value="GFO_IDH_MocA"/>
    <property type="match status" value="1"/>
</dbReference>
<evidence type="ECO:0000259" key="3">
    <source>
        <dbReference type="Pfam" id="PF01408"/>
    </source>
</evidence>
<dbReference type="SUPFAM" id="SSF51735">
    <property type="entry name" value="NAD(P)-binding Rossmann-fold domains"/>
    <property type="match status" value="1"/>
</dbReference>
<accession>A0ABD6C7U7</accession>
<dbReference type="Gene3D" id="3.40.50.720">
    <property type="entry name" value="NAD(P)-binding Rossmann-like Domain"/>
    <property type="match status" value="1"/>
</dbReference>
<evidence type="ECO:0000313" key="6">
    <source>
        <dbReference type="Proteomes" id="UP001597119"/>
    </source>
</evidence>
<dbReference type="Gene3D" id="3.30.360.10">
    <property type="entry name" value="Dihydrodipicolinate Reductase, domain 2"/>
    <property type="match status" value="1"/>
</dbReference>
<evidence type="ECO:0000256" key="2">
    <source>
        <dbReference type="ARBA" id="ARBA00023002"/>
    </source>
</evidence>
<protein>
    <submittedName>
        <fullName evidence="5">D-xylose 1-dehydrogenase Gfo6</fullName>
        <ecNumber evidence="5">1.1.1.424</ecNumber>
    </submittedName>
</protein>
<dbReference type="InterPro" id="IPR050984">
    <property type="entry name" value="Gfo/Idh/MocA_domain"/>
</dbReference>
<dbReference type="PANTHER" id="PTHR22604:SF105">
    <property type="entry name" value="TRANS-1,2-DIHYDROBENZENE-1,2-DIOL DEHYDROGENASE"/>
    <property type="match status" value="1"/>
</dbReference>
<organism evidence="5 6">
    <name type="scientific">Halorientalis brevis</name>
    <dbReference type="NCBI Taxonomy" id="1126241"/>
    <lineage>
        <taxon>Archaea</taxon>
        <taxon>Methanobacteriati</taxon>
        <taxon>Methanobacteriota</taxon>
        <taxon>Stenosarchaea group</taxon>
        <taxon>Halobacteria</taxon>
        <taxon>Halobacteriales</taxon>
        <taxon>Haloarculaceae</taxon>
        <taxon>Halorientalis</taxon>
    </lineage>
</organism>
<comment type="caution">
    <text evidence="5">The sequence shown here is derived from an EMBL/GenBank/DDBJ whole genome shotgun (WGS) entry which is preliminary data.</text>
</comment>
<dbReference type="Pfam" id="PF22725">
    <property type="entry name" value="GFO_IDH_MocA_C3"/>
    <property type="match status" value="1"/>
</dbReference>
<dbReference type="PRINTS" id="PR01775">
    <property type="entry name" value="GLFROXRDTASE"/>
</dbReference>
<proteinExistence type="inferred from homology"/>
<keyword evidence="6" id="KW-1185">Reference proteome</keyword>
<dbReference type="InterPro" id="IPR049838">
    <property type="entry name" value="XacA-like"/>
</dbReference>
<gene>
    <name evidence="5" type="primary">gfo6</name>
    <name evidence="5" type="ORF">ACFR9U_02125</name>
</gene>
<dbReference type="PANTHER" id="PTHR22604">
    <property type="entry name" value="OXIDOREDUCTASES"/>
    <property type="match status" value="1"/>
</dbReference>
<dbReference type="InterPro" id="IPR000683">
    <property type="entry name" value="Gfo/Idh/MocA-like_OxRdtase_N"/>
</dbReference>
<evidence type="ECO:0000259" key="4">
    <source>
        <dbReference type="Pfam" id="PF22725"/>
    </source>
</evidence>
<feature type="domain" description="GFO/IDH/MocA-like oxidoreductase" evidence="4">
    <location>
        <begin position="156"/>
        <end position="281"/>
    </location>
</feature>
<evidence type="ECO:0000313" key="5">
    <source>
        <dbReference type="EMBL" id="MFD1585766.1"/>
    </source>
</evidence>
<comment type="similarity">
    <text evidence="1">Belongs to the Gfo/Idh/MocA family.</text>
</comment>
<feature type="domain" description="Gfo/Idh/MocA-like oxidoreductase N-terminal" evidence="3">
    <location>
        <begin position="25"/>
        <end position="148"/>
    </location>
</feature>
<dbReference type="SUPFAM" id="SSF55347">
    <property type="entry name" value="Glyceraldehyde-3-phosphate dehydrogenase-like, C-terminal domain"/>
    <property type="match status" value="1"/>
</dbReference>
<dbReference type="AlphaFoldDB" id="A0ABD6C7U7"/>
<reference evidence="5 6" key="1">
    <citation type="journal article" date="2019" name="Int. J. Syst. Evol. Microbiol.">
        <title>The Global Catalogue of Microorganisms (GCM) 10K type strain sequencing project: providing services to taxonomists for standard genome sequencing and annotation.</title>
        <authorList>
            <consortium name="The Broad Institute Genomics Platform"/>
            <consortium name="The Broad Institute Genome Sequencing Center for Infectious Disease"/>
            <person name="Wu L."/>
            <person name="Ma J."/>
        </authorList>
    </citation>
    <scope>NUCLEOTIDE SEQUENCE [LARGE SCALE GENOMIC DNA]</scope>
    <source>
        <strain evidence="5 6">CGMCC 1.12125</strain>
    </source>
</reference>
<keyword evidence="2 5" id="KW-0560">Oxidoreductase</keyword>
<dbReference type="RefSeq" id="WP_247377161.1">
    <property type="nucleotide sequence ID" value="NZ_JALLGV010000003.1"/>
</dbReference>
<dbReference type="InterPro" id="IPR036291">
    <property type="entry name" value="NAD(P)-bd_dom_sf"/>
</dbReference>
<evidence type="ECO:0000256" key="1">
    <source>
        <dbReference type="ARBA" id="ARBA00010928"/>
    </source>
</evidence>
<dbReference type="EMBL" id="JBHUDJ010000001">
    <property type="protein sequence ID" value="MFD1585766.1"/>
    <property type="molecule type" value="Genomic_DNA"/>
</dbReference>
<dbReference type="Proteomes" id="UP001597119">
    <property type="component" value="Unassembled WGS sequence"/>
</dbReference>
<dbReference type="InterPro" id="IPR055170">
    <property type="entry name" value="GFO_IDH_MocA-like_dom"/>
</dbReference>
<sequence>MDIHRYFDEFTERDWQATSGDQEPVRFAMIGLGWWTREEAIPAVADSALCETSVVVSRDKEKAQSVADSVESVEAGITDEEFHDGVARDIYDAVYVATPNATHLPYVKSATEFGKAVLCEKPMEATVDRAEAMVTAAEDAGVTLMVAYRMHTEPAVRRLRDLVEEGLLGEPVQLHGHMSQRLMEMIPNPDQWRLNPDLAGPGASVTDIGLYPLNTARYVLDADPVAVQASMDSTSDAFDAVPDERAAFTIEFPGGVFAACTASQNAVQSSHLQVIGTEGTATLDPAFFATEPRELTVSRAGTRVDTTFEQVDQMREEFDYFADCLHTDREPVGDGRHGLVDMRALEGIYEAAERTERVEL</sequence>
<name>A0ABD6C7U7_9EURY</name>
<dbReference type="EC" id="1.1.1.424" evidence="5"/>
<dbReference type="InterPro" id="IPR008354">
    <property type="entry name" value="Glc-Fru_OxRdtase_bac"/>
</dbReference>